<sequence length="71" mass="7877">MATPKNWLMVISMILEESGSRNGSLTGLTEAETLLLSKKLNDLYILNKRDDIHHVVFNEGAIPPEGVLITK</sequence>
<proteinExistence type="predicted"/>
<reference evidence="1" key="1">
    <citation type="submission" date="2018-05" db="EMBL/GenBank/DDBJ databases">
        <authorList>
            <person name="Lanie J.A."/>
            <person name="Ng W.-L."/>
            <person name="Kazmierczak K.M."/>
            <person name="Andrzejewski T.M."/>
            <person name="Davidsen T.M."/>
            <person name="Wayne K.J."/>
            <person name="Tettelin H."/>
            <person name="Glass J.I."/>
            <person name="Rusch D."/>
            <person name="Podicherti R."/>
            <person name="Tsui H.-C.T."/>
            <person name="Winkler M.E."/>
        </authorList>
    </citation>
    <scope>NUCLEOTIDE SEQUENCE</scope>
</reference>
<evidence type="ECO:0000313" key="1">
    <source>
        <dbReference type="EMBL" id="SVD54972.1"/>
    </source>
</evidence>
<name>A0A382W834_9ZZZZ</name>
<accession>A0A382W834</accession>
<gene>
    <name evidence="1" type="ORF">METZ01_LOCUS407826</name>
</gene>
<dbReference type="AlphaFoldDB" id="A0A382W834"/>
<dbReference type="EMBL" id="UINC01157790">
    <property type="protein sequence ID" value="SVD54972.1"/>
    <property type="molecule type" value="Genomic_DNA"/>
</dbReference>
<organism evidence="1">
    <name type="scientific">marine metagenome</name>
    <dbReference type="NCBI Taxonomy" id="408172"/>
    <lineage>
        <taxon>unclassified sequences</taxon>
        <taxon>metagenomes</taxon>
        <taxon>ecological metagenomes</taxon>
    </lineage>
</organism>
<protein>
    <submittedName>
        <fullName evidence="1">Uncharacterized protein</fullName>
    </submittedName>
</protein>